<organism evidence="1 2">
    <name type="scientific">Trifolium medium</name>
    <dbReference type="NCBI Taxonomy" id="97028"/>
    <lineage>
        <taxon>Eukaryota</taxon>
        <taxon>Viridiplantae</taxon>
        <taxon>Streptophyta</taxon>
        <taxon>Embryophyta</taxon>
        <taxon>Tracheophyta</taxon>
        <taxon>Spermatophyta</taxon>
        <taxon>Magnoliopsida</taxon>
        <taxon>eudicotyledons</taxon>
        <taxon>Gunneridae</taxon>
        <taxon>Pentapetalae</taxon>
        <taxon>rosids</taxon>
        <taxon>fabids</taxon>
        <taxon>Fabales</taxon>
        <taxon>Fabaceae</taxon>
        <taxon>Papilionoideae</taxon>
        <taxon>50 kb inversion clade</taxon>
        <taxon>NPAAA clade</taxon>
        <taxon>Hologalegina</taxon>
        <taxon>IRL clade</taxon>
        <taxon>Trifolieae</taxon>
        <taxon>Trifolium</taxon>
    </lineage>
</organism>
<accession>A0A392SI73</accession>
<dbReference type="AlphaFoldDB" id="A0A392SI73"/>
<dbReference type="EMBL" id="LXQA010388480">
    <property type="protein sequence ID" value="MCI48583.1"/>
    <property type="molecule type" value="Genomic_DNA"/>
</dbReference>
<dbReference type="Proteomes" id="UP000265520">
    <property type="component" value="Unassembled WGS sequence"/>
</dbReference>
<feature type="non-terminal residue" evidence="1">
    <location>
        <position position="26"/>
    </location>
</feature>
<reference evidence="1 2" key="1">
    <citation type="journal article" date="2018" name="Front. Plant Sci.">
        <title>Red Clover (Trifolium pratense) and Zigzag Clover (T. medium) - A Picture of Genomic Similarities and Differences.</title>
        <authorList>
            <person name="Dluhosova J."/>
            <person name="Istvanek J."/>
            <person name="Nedelnik J."/>
            <person name="Repkova J."/>
        </authorList>
    </citation>
    <scope>NUCLEOTIDE SEQUENCE [LARGE SCALE GENOMIC DNA]</scope>
    <source>
        <strain evidence="2">cv. 10/8</strain>
        <tissue evidence="1">Leaf</tissue>
    </source>
</reference>
<sequence>MCKPIHMEDAAILFDKELQGVVEDIV</sequence>
<evidence type="ECO:0000313" key="2">
    <source>
        <dbReference type="Proteomes" id="UP000265520"/>
    </source>
</evidence>
<evidence type="ECO:0000313" key="1">
    <source>
        <dbReference type="EMBL" id="MCI48583.1"/>
    </source>
</evidence>
<comment type="caution">
    <text evidence="1">The sequence shown here is derived from an EMBL/GenBank/DDBJ whole genome shotgun (WGS) entry which is preliminary data.</text>
</comment>
<name>A0A392SI73_9FABA</name>
<proteinExistence type="predicted"/>
<keyword evidence="2" id="KW-1185">Reference proteome</keyword>
<protein>
    <submittedName>
        <fullName evidence="1">Uncharacterized protein</fullName>
    </submittedName>
</protein>